<evidence type="ECO:0000256" key="1">
    <source>
        <dbReference type="ARBA" id="ARBA00009477"/>
    </source>
</evidence>
<dbReference type="Gene3D" id="2.40.420.20">
    <property type="match status" value="1"/>
</dbReference>
<dbReference type="SUPFAM" id="SSF111369">
    <property type="entry name" value="HlyD-like secretion proteins"/>
    <property type="match status" value="1"/>
</dbReference>
<dbReference type="HOGENOM" id="CLU_018816_1_2_10"/>
<organism evidence="5 6">
    <name type="scientific">Pseudopedobacter saltans (strain ATCC 51119 / DSM 12145 / JCM 21818 / CCUG 39354 / LMG 10337 / NBRC 100064 / NCIMB 13643)</name>
    <name type="common">Pedobacter saltans</name>
    <dbReference type="NCBI Taxonomy" id="762903"/>
    <lineage>
        <taxon>Bacteria</taxon>
        <taxon>Pseudomonadati</taxon>
        <taxon>Bacteroidota</taxon>
        <taxon>Sphingobacteriia</taxon>
        <taxon>Sphingobacteriales</taxon>
        <taxon>Sphingobacteriaceae</taxon>
        <taxon>Pseudopedobacter</taxon>
    </lineage>
</organism>
<dbReference type="GO" id="GO:1990281">
    <property type="term" value="C:efflux pump complex"/>
    <property type="evidence" value="ECO:0007669"/>
    <property type="project" value="TreeGrafter"/>
</dbReference>
<feature type="domain" description="Multidrug resistance protein MdtA-like barrel-sandwich hybrid" evidence="3">
    <location>
        <begin position="71"/>
        <end position="190"/>
    </location>
</feature>
<comment type="similarity">
    <text evidence="1">Belongs to the membrane fusion protein (MFP) (TC 8.A.1) family.</text>
</comment>
<feature type="domain" description="YknX-like C-terminal permuted SH3-like" evidence="4">
    <location>
        <begin position="290"/>
        <end position="353"/>
    </location>
</feature>
<proteinExistence type="inferred from homology"/>
<evidence type="ECO:0000256" key="2">
    <source>
        <dbReference type="SAM" id="SignalP"/>
    </source>
</evidence>
<dbReference type="PANTHER" id="PTHR30469:SF15">
    <property type="entry name" value="HLYD FAMILY OF SECRETION PROTEINS"/>
    <property type="match status" value="1"/>
</dbReference>
<protein>
    <submittedName>
        <fullName evidence="5">Efflux transporter, RND family, MFP subunit</fullName>
    </submittedName>
</protein>
<dbReference type="InterPro" id="IPR058625">
    <property type="entry name" value="MdtA-like_BSH"/>
</dbReference>
<dbReference type="NCBIfam" id="TIGR01730">
    <property type="entry name" value="RND_mfp"/>
    <property type="match status" value="1"/>
</dbReference>
<reference evidence="5 6" key="1">
    <citation type="journal article" date="2011" name="Stand. Genomic Sci.">
        <title>Complete genome sequence of the gliding, heparinolytic Pedobacter saltans type strain (113).</title>
        <authorList>
            <person name="Liolios K."/>
            <person name="Sikorski J."/>
            <person name="Lu M."/>
            <person name="Nolan M."/>
            <person name="Lapidus A."/>
            <person name="Lucas S."/>
            <person name="Hammon N."/>
            <person name="Deshpande S."/>
            <person name="Cheng J.F."/>
            <person name="Tapia R."/>
            <person name="Han C."/>
            <person name="Goodwin L."/>
            <person name="Pitluck S."/>
            <person name="Huntemann M."/>
            <person name="Ivanova N."/>
            <person name="Pagani I."/>
            <person name="Mavromatis K."/>
            <person name="Ovchinikova G."/>
            <person name="Pati A."/>
            <person name="Chen A."/>
            <person name="Palaniappan K."/>
            <person name="Land M."/>
            <person name="Hauser L."/>
            <person name="Brambilla E.M."/>
            <person name="Kotsyurbenko O."/>
            <person name="Rohde M."/>
            <person name="Tindall B.J."/>
            <person name="Abt B."/>
            <person name="Goker M."/>
            <person name="Detter J.C."/>
            <person name="Woyke T."/>
            <person name="Bristow J."/>
            <person name="Eisen J.A."/>
            <person name="Markowitz V."/>
            <person name="Hugenholtz P."/>
            <person name="Klenk H.P."/>
            <person name="Kyrpides N.C."/>
        </authorList>
    </citation>
    <scope>NUCLEOTIDE SEQUENCE [LARGE SCALE GENOMIC DNA]</scope>
    <source>
        <strain evidence="6">ATCC 51119 / DSM 12145 / JCM 21818 / LMG 10337 / NBRC 100064 / NCIMB 13643</strain>
    </source>
</reference>
<accession>F0S4A9</accession>
<dbReference type="InterPro" id="IPR006143">
    <property type="entry name" value="RND_pump_MFP"/>
</dbReference>
<keyword evidence="2" id="KW-0732">Signal</keyword>
<gene>
    <name evidence="5" type="ordered locus">Pedsa_0281</name>
</gene>
<dbReference type="GO" id="GO:0015562">
    <property type="term" value="F:efflux transmembrane transporter activity"/>
    <property type="evidence" value="ECO:0007669"/>
    <property type="project" value="TreeGrafter"/>
</dbReference>
<dbReference type="KEGG" id="psn:Pedsa_0281"/>
<evidence type="ECO:0000313" key="6">
    <source>
        <dbReference type="Proteomes" id="UP000000310"/>
    </source>
</evidence>
<dbReference type="Pfam" id="PF25917">
    <property type="entry name" value="BSH_RND"/>
    <property type="match status" value="1"/>
</dbReference>
<keyword evidence="6" id="KW-1185">Reference proteome</keyword>
<dbReference type="Gene3D" id="2.40.30.170">
    <property type="match status" value="1"/>
</dbReference>
<evidence type="ECO:0000259" key="3">
    <source>
        <dbReference type="Pfam" id="PF25917"/>
    </source>
</evidence>
<dbReference type="Gene3D" id="2.40.50.100">
    <property type="match status" value="1"/>
</dbReference>
<dbReference type="AlphaFoldDB" id="F0S4A9"/>
<feature type="signal peptide" evidence="2">
    <location>
        <begin position="1"/>
        <end position="17"/>
    </location>
</feature>
<dbReference type="OrthoDB" id="1522646at2"/>
<name>F0S4A9_PSESL</name>
<sequence>MHLFMILRIPIPLFVLAVIVSCNNTETTDSDNVIQKSPFQKTEVVVQTVPVKTGVFNQEIISNGKVFAENNAEIKFPVYGAIQQIFVKNGQRISKGQLLATLDDTDLRNKFNRIKEALEKAQVDLDDRLIDYGYRLKDSTKVPADIMKMARIKSGYASVRFDYAEALASLGKTRIIAPFSGKIANMEAREFNTSDNFRKLCTLIDDSRLNVEFNVLETEYHSISKGSAIEVSPYGSNISVKGIVSDINPLIDDNGMIKITGVINNIGENLLNGMSVKVIIKKGIPEQMFIPKQAVLQRQDRQVVFTYENGRSKWNYVETELQNTHLVTIKSGLKNGQQVIISNNFNLAHDAEVILDDSKSEPQ</sequence>
<evidence type="ECO:0000313" key="5">
    <source>
        <dbReference type="EMBL" id="ADY50866.1"/>
    </source>
</evidence>
<reference evidence="6" key="2">
    <citation type="submission" date="2011-02" db="EMBL/GenBank/DDBJ databases">
        <title>The complete genome of Pedobacter saltans DSM 12145.</title>
        <authorList>
            <consortium name="US DOE Joint Genome Institute (JGI-PGF)"/>
            <person name="Lucas S."/>
            <person name="Copeland A."/>
            <person name="Lapidus A."/>
            <person name="Bruce D."/>
            <person name="Goodwin L."/>
            <person name="Pitluck S."/>
            <person name="Kyrpides N."/>
            <person name="Mavromatis K."/>
            <person name="Pagani I."/>
            <person name="Ivanova N."/>
            <person name="Ovchinnikova G."/>
            <person name="Lu M."/>
            <person name="Detter J.C."/>
            <person name="Han C."/>
            <person name="Land M."/>
            <person name="Hauser L."/>
            <person name="Markowitz V."/>
            <person name="Cheng J.-F."/>
            <person name="Hugenholtz P."/>
            <person name="Woyke T."/>
            <person name="Wu D."/>
            <person name="Tindall B."/>
            <person name="Pomrenke H.G."/>
            <person name="Brambilla E."/>
            <person name="Klenk H.-P."/>
            <person name="Eisen J.A."/>
        </authorList>
    </citation>
    <scope>NUCLEOTIDE SEQUENCE [LARGE SCALE GENOMIC DNA]</scope>
    <source>
        <strain evidence="6">ATCC 51119 / DSM 12145 / JCM 21818 / LMG 10337 / NBRC 100064 / NCIMB 13643</strain>
    </source>
</reference>
<dbReference type="InterPro" id="IPR058637">
    <property type="entry name" value="YknX-like_C"/>
</dbReference>
<evidence type="ECO:0000259" key="4">
    <source>
        <dbReference type="Pfam" id="PF25989"/>
    </source>
</evidence>
<dbReference type="PANTHER" id="PTHR30469">
    <property type="entry name" value="MULTIDRUG RESISTANCE PROTEIN MDTA"/>
    <property type="match status" value="1"/>
</dbReference>
<dbReference type="Proteomes" id="UP000000310">
    <property type="component" value="Chromosome"/>
</dbReference>
<dbReference type="EMBL" id="CP002545">
    <property type="protein sequence ID" value="ADY50866.1"/>
    <property type="molecule type" value="Genomic_DNA"/>
</dbReference>
<dbReference type="STRING" id="762903.Pedsa_0281"/>
<dbReference type="eggNOG" id="COG0845">
    <property type="taxonomic scope" value="Bacteria"/>
</dbReference>
<dbReference type="Pfam" id="PF25989">
    <property type="entry name" value="YknX_C"/>
    <property type="match status" value="1"/>
</dbReference>
<feature type="chain" id="PRO_5003259929" evidence="2">
    <location>
        <begin position="18"/>
        <end position="363"/>
    </location>
</feature>